<proteinExistence type="inferred from homology"/>
<dbReference type="Proteomes" id="UP000033115">
    <property type="component" value="Chromosome"/>
</dbReference>
<evidence type="ECO:0000256" key="1">
    <source>
        <dbReference type="ARBA" id="ARBA00001933"/>
    </source>
</evidence>
<keyword evidence="5" id="KW-1185">Reference proteome</keyword>
<dbReference type="Gene3D" id="3.40.640.10">
    <property type="entry name" value="Type I PLP-dependent aspartate aminotransferase-like (Major domain)"/>
    <property type="match status" value="1"/>
</dbReference>
<dbReference type="PROSITE" id="PS00600">
    <property type="entry name" value="AA_TRANSFER_CLASS_3"/>
    <property type="match status" value="1"/>
</dbReference>
<dbReference type="InterPro" id="IPR015424">
    <property type="entry name" value="PyrdxlP-dep_Trfase"/>
</dbReference>
<keyword evidence="4" id="KW-0808">Transferase</keyword>
<protein>
    <submittedName>
        <fullName evidence="4">Aminotransferase, class III</fullName>
    </submittedName>
</protein>
<evidence type="ECO:0000256" key="2">
    <source>
        <dbReference type="ARBA" id="ARBA00022898"/>
    </source>
</evidence>
<accession>A0A0E3M7F6</accession>
<dbReference type="SUPFAM" id="SSF53383">
    <property type="entry name" value="PLP-dependent transferases"/>
    <property type="match status" value="1"/>
</dbReference>
<gene>
    <name evidence="4" type="ORF">CSCA_3182</name>
</gene>
<reference evidence="4 5" key="1">
    <citation type="journal article" date="2015" name="J. Biotechnol.">
        <title>Complete genome sequence of a malodorant-producing acetogen, Clostridium scatologenes ATCC 25775(T).</title>
        <authorList>
            <person name="Zhu Z."/>
            <person name="Guo T."/>
            <person name="Zheng H."/>
            <person name="Song T."/>
            <person name="Ouyang P."/>
            <person name="Xie J."/>
        </authorList>
    </citation>
    <scope>NUCLEOTIDE SEQUENCE [LARGE SCALE GENOMIC DNA]</scope>
    <source>
        <strain evidence="4 5">ATCC 25775</strain>
    </source>
</reference>
<dbReference type="InterPro" id="IPR015422">
    <property type="entry name" value="PyrdxlP-dep_Trfase_small"/>
</dbReference>
<dbReference type="PANTHER" id="PTHR43713">
    <property type="entry name" value="GLUTAMATE-1-SEMIALDEHYDE 2,1-AMINOMUTASE"/>
    <property type="match status" value="1"/>
</dbReference>
<dbReference type="GO" id="GO:0008483">
    <property type="term" value="F:transaminase activity"/>
    <property type="evidence" value="ECO:0007669"/>
    <property type="project" value="UniProtKB-KW"/>
</dbReference>
<comment type="similarity">
    <text evidence="3">Belongs to the class-III pyridoxal-phosphate-dependent aminotransferase family.</text>
</comment>
<name>A0A0E3M7F6_CLOSL</name>
<dbReference type="Gene3D" id="3.90.1150.10">
    <property type="entry name" value="Aspartate Aminotransferase, domain 1"/>
    <property type="match status" value="1"/>
</dbReference>
<dbReference type="GO" id="GO:0030170">
    <property type="term" value="F:pyridoxal phosphate binding"/>
    <property type="evidence" value="ECO:0007669"/>
    <property type="project" value="InterPro"/>
</dbReference>
<dbReference type="KEGG" id="csq:CSCA_3182"/>
<keyword evidence="4" id="KW-0032">Aminotransferase</keyword>
<comment type="cofactor">
    <cofactor evidence="1">
        <name>pyridoxal 5'-phosphate</name>
        <dbReference type="ChEBI" id="CHEBI:597326"/>
    </cofactor>
</comment>
<evidence type="ECO:0000313" key="5">
    <source>
        <dbReference type="Proteomes" id="UP000033115"/>
    </source>
</evidence>
<organism evidence="4 5">
    <name type="scientific">Clostridium scatologenes</name>
    <dbReference type="NCBI Taxonomy" id="1548"/>
    <lineage>
        <taxon>Bacteria</taxon>
        <taxon>Bacillati</taxon>
        <taxon>Bacillota</taxon>
        <taxon>Clostridia</taxon>
        <taxon>Eubacteriales</taxon>
        <taxon>Clostridiaceae</taxon>
        <taxon>Clostridium</taxon>
    </lineage>
</organism>
<dbReference type="STRING" id="1548.CSCA_3182"/>
<dbReference type="RefSeq" id="WP_029162517.1">
    <property type="nucleotide sequence ID" value="NZ_CP009933.1"/>
</dbReference>
<dbReference type="Pfam" id="PF00202">
    <property type="entry name" value="Aminotran_3"/>
    <property type="match status" value="1"/>
</dbReference>
<dbReference type="InterPro" id="IPR015421">
    <property type="entry name" value="PyrdxlP-dep_Trfase_major"/>
</dbReference>
<dbReference type="InterPro" id="IPR005814">
    <property type="entry name" value="Aminotrans_3"/>
</dbReference>
<dbReference type="PANTHER" id="PTHR43713:SF3">
    <property type="entry name" value="GLUTAMATE-1-SEMIALDEHYDE 2,1-AMINOMUTASE 1, CHLOROPLASTIC-RELATED"/>
    <property type="match status" value="1"/>
</dbReference>
<sequence>MAEILNRKLDKSSEYWNRACNTILSGTQLYSKGPETHIKGVSPIYIERGKNAHVWDPDGNEYIDYDMGLGPILLGYAYDPVDRAVIDQIKKGMGFSLVSPPEVEYAEFCIENIPCAEKVRFLKTGSSATEGAVRIARAYTGKKHIIRGEYHGWHEWTAAGESVRQGGILSELKQYVHKFEYNDFDELQKLFEKYKGEIAAVITEPVILDAPKNNFLENMVQLCHENGALLIFDEVVDGFRFSIGGAQKYFGVTPDLATFGKAAANGMPLSIIAGKKEIMDAVDRKIFISTTFGGETLSLAAGISVMNELKNKNVTEKIWSLGKRIKEETNSMAERIGVNIKLEGYHCRMAFDYRDAKGNRDWLYNSIFMQECVKRGVLLGWCVFPCYTHTDEDINLTLNVFEDAMKVYKRAIESGSPASFMEGERLKIVLG</sequence>
<evidence type="ECO:0000313" key="4">
    <source>
        <dbReference type="EMBL" id="AKA70307.1"/>
    </source>
</evidence>
<dbReference type="AlphaFoldDB" id="A0A0E3M7F6"/>
<dbReference type="HOGENOM" id="CLU_016922_1_4_9"/>
<dbReference type="InterPro" id="IPR049704">
    <property type="entry name" value="Aminotrans_3_PPA_site"/>
</dbReference>
<evidence type="ECO:0000256" key="3">
    <source>
        <dbReference type="RuleBase" id="RU003560"/>
    </source>
</evidence>
<dbReference type="EMBL" id="CP009933">
    <property type="protein sequence ID" value="AKA70307.1"/>
    <property type="molecule type" value="Genomic_DNA"/>
</dbReference>
<dbReference type="CDD" id="cd00610">
    <property type="entry name" value="OAT_like"/>
    <property type="match status" value="1"/>
</dbReference>
<keyword evidence="2 3" id="KW-0663">Pyridoxal phosphate</keyword>